<feature type="compositionally biased region" description="Polar residues" evidence="3">
    <location>
        <begin position="700"/>
        <end position="715"/>
    </location>
</feature>
<proteinExistence type="predicted"/>
<feature type="domain" description="Homologous-pairing protein 2 winged helix" evidence="4">
    <location>
        <begin position="852"/>
        <end position="900"/>
    </location>
</feature>
<gene>
    <name evidence="5" type="ORF">HETSPECPRED_003568</name>
</gene>
<dbReference type="InterPro" id="IPR036388">
    <property type="entry name" value="WH-like_DNA-bd_sf"/>
</dbReference>
<keyword evidence="2" id="KW-0175">Coiled coil</keyword>
<evidence type="ECO:0000256" key="2">
    <source>
        <dbReference type="SAM" id="Coils"/>
    </source>
</evidence>
<dbReference type="OrthoDB" id="4095816at2759"/>
<dbReference type="PANTHER" id="PTHR46430">
    <property type="entry name" value="PROTEIN SKT5-RELATED"/>
    <property type="match status" value="1"/>
</dbReference>
<dbReference type="SMART" id="SM00671">
    <property type="entry name" value="SEL1"/>
    <property type="match status" value="6"/>
</dbReference>
<keyword evidence="6" id="KW-1185">Reference proteome</keyword>
<feature type="compositionally biased region" description="Polar residues" evidence="3">
    <location>
        <begin position="761"/>
        <end position="774"/>
    </location>
</feature>
<feature type="compositionally biased region" description="Polar residues" evidence="3">
    <location>
        <begin position="602"/>
        <end position="621"/>
    </location>
</feature>
<organism evidence="5 6">
    <name type="scientific">Heterodermia speciosa</name>
    <dbReference type="NCBI Taxonomy" id="116794"/>
    <lineage>
        <taxon>Eukaryota</taxon>
        <taxon>Fungi</taxon>
        <taxon>Dikarya</taxon>
        <taxon>Ascomycota</taxon>
        <taxon>Pezizomycotina</taxon>
        <taxon>Lecanoromycetes</taxon>
        <taxon>OSLEUM clade</taxon>
        <taxon>Lecanoromycetidae</taxon>
        <taxon>Caliciales</taxon>
        <taxon>Physciaceae</taxon>
        <taxon>Heterodermia</taxon>
    </lineage>
</organism>
<dbReference type="AlphaFoldDB" id="A0A8H3IJD6"/>
<accession>A0A8H3IJD6</accession>
<comment type="caution">
    <text evidence="5">The sequence shown here is derived from an EMBL/GenBank/DDBJ whole genome shotgun (WGS) entry which is preliminary data.</text>
</comment>
<dbReference type="Gene3D" id="1.10.10.10">
    <property type="entry name" value="Winged helix-like DNA-binding domain superfamily/Winged helix DNA-binding domain"/>
    <property type="match status" value="1"/>
</dbReference>
<dbReference type="PANTHER" id="PTHR46430:SF2">
    <property type="entry name" value="CHITIN SYNTHASE REGULATORY FACTOR 4"/>
    <property type="match status" value="1"/>
</dbReference>
<protein>
    <recommendedName>
        <fullName evidence="4">Homologous-pairing protein 2 winged helix domain-containing protein</fullName>
    </recommendedName>
</protein>
<feature type="compositionally biased region" description="Polar residues" evidence="3">
    <location>
        <begin position="630"/>
        <end position="651"/>
    </location>
</feature>
<dbReference type="Pfam" id="PF07106">
    <property type="entry name" value="WHD_TBPIP"/>
    <property type="match status" value="1"/>
</dbReference>
<feature type="coiled-coil region" evidence="2">
    <location>
        <begin position="915"/>
        <end position="942"/>
    </location>
</feature>
<dbReference type="InterPro" id="IPR010776">
    <property type="entry name" value="Hop2_WH_dom"/>
</dbReference>
<dbReference type="EMBL" id="CAJPDS010000020">
    <property type="protein sequence ID" value="CAF9917705.1"/>
    <property type="molecule type" value="Genomic_DNA"/>
</dbReference>
<feature type="region of interest" description="Disordered" evidence="3">
    <location>
        <begin position="61"/>
        <end position="135"/>
    </location>
</feature>
<feature type="compositionally biased region" description="Polar residues" evidence="3">
    <location>
        <begin position="729"/>
        <end position="741"/>
    </location>
</feature>
<evidence type="ECO:0000313" key="5">
    <source>
        <dbReference type="EMBL" id="CAF9917705.1"/>
    </source>
</evidence>
<dbReference type="InterPro" id="IPR006597">
    <property type="entry name" value="Sel1-like"/>
</dbReference>
<dbReference type="InterPro" id="IPR051726">
    <property type="entry name" value="Chitin_Synth_Reg"/>
</dbReference>
<dbReference type="Pfam" id="PF08238">
    <property type="entry name" value="Sel1"/>
    <property type="match status" value="4"/>
</dbReference>
<evidence type="ECO:0000313" key="6">
    <source>
        <dbReference type="Proteomes" id="UP000664521"/>
    </source>
</evidence>
<name>A0A8H3IJD6_9LECA</name>
<keyword evidence="1" id="KW-0677">Repeat</keyword>
<sequence length="1039" mass="113961">MADKRATYIPGGNDDFYLPNVISPAPQRVMPEVPGNIQENLAYLELEANPIDRLSALQSPAPVAEMQGSEPPTLPSRNSSISTLGPEHGSGHASIRPQNGYQTKDKVRQNGGDLDRPTFSPFPELKNRPTNIPPSDEEREAILEEARDPVLNSNDPEMQLVWAQDALTYVEVATQDHIRTADNTSSRTQTPQVEHQLRVDAVNVVSFLADQQHPKADFIRGMWLEFGKFNFRMDKREAYQCYSRAAQKGYARAEYRIGMQYENSNEPEKAIRHYELGVQAKDSASSYRVGMMHLLGQHGKPLDYARGVQLIKSAADSADENAPQGAYVYGMLQARELPQVDVPEQYLPFDLGASRYHIEKAAYLGFAKAQTKMGSAYELCQLGCDFNPAFSLHYNALAARQGESEAEMAISKWFLCGVEGVLERNEDLAFAYARRAALVGLPTAEFAMGYFFEVGINTSVDLDEAKVWYRKAADHGNKDAASRIEGISRSKTLSKKDHHGAAIAKIQSQYGSHRGKRPDRFKYASSPMPTIADAGAEMPNPNQYGLRTGTPQQRPASVAPYPEDDIAPQPSRRPYYSSFDSNPDVRVSSHGVGGAPLDPNYRGSSAASMRPPQQYSNSNNLGPGRGRGTPVNNFPGSSGSQGYRQPSSALSKPQRFGSHVAEISRPQSVGVPDIGYLGPLESGGPEGSKKLQKQGHPGPNANTSGLRPLPNNTNGPADRTPGQRLPSLPHSQTFAADSRPQSPYGRPGSAGVPFTNAAPRPSSTMQSSVQNSATHPARSNGYPVGPSVPSKTPVERPVPTPPISATTKPPGKGPKTFEEMGVPQGKRDQDCIVIETEVRNRMRNKLLAETYYKYSRPYSAIEISANLHNKVTKAHAAKALKELHEQQVIIGKTAGKQIVYHTVQEPKDAASLEELAAMDQEIAALRESIATAKANEKLLKANLAAVNATVSTEELRSQITVLDMDKAEIIDRLGRLQSGDVKPVSAEEKEEAHKAWILWSKKAASRKRICMEMWSYGTEQLPEDQTKEELWARNYLILL</sequence>
<dbReference type="Proteomes" id="UP000664521">
    <property type="component" value="Unassembled WGS sequence"/>
</dbReference>
<evidence type="ECO:0000256" key="3">
    <source>
        <dbReference type="SAM" id="MobiDB-lite"/>
    </source>
</evidence>
<evidence type="ECO:0000259" key="4">
    <source>
        <dbReference type="Pfam" id="PF07106"/>
    </source>
</evidence>
<evidence type="ECO:0000256" key="1">
    <source>
        <dbReference type="ARBA" id="ARBA00022737"/>
    </source>
</evidence>
<feature type="region of interest" description="Disordered" evidence="3">
    <location>
        <begin position="479"/>
        <end position="824"/>
    </location>
</feature>
<dbReference type="Gene3D" id="1.25.40.10">
    <property type="entry name" value="Tetratricopeptide repeat domain"/>
    <property type="match status" value="2"/>
</dbReference>
<feature type="compositionally biased region" description="Basic and acidic residues" evidence="3">
    <location>
        <begin position="479"/>
        <end position="488"/>
    </location>
</feature>
<dbReference type="SUPFAM" id="SSF81901">
    <property type="entry name" value="HCP-like"/>
    <property type="match status" value="1"/>
</dbReference>
<feature type="compositionally biased region" description="Basic and acidic residues" evidence="3">
    <location>
        <begin position="103"/>
        <end position="116"/>
    </location>
</feature>
<reference evidence="5" key="1">
    <citation type="submission" date="2021-03" db="EMBL/GenBank/DDBJ databases">
        <authorList>
            <person name="Tagirdzhanova G."/>
        </authorList>
    </citation>
    <scope>NUCLEOTIDE SEQUENCE</scope>
</reference>
<dbReference type="InterPro" id="IPR011990">
    <property type="entry name" value="TPR-like_helical_dom_sf"/>
</dbReference>
<feature type="compositionally biased region" description="Polar residues" evidence="3">
    <location>
        <begin position="540"/>
        <end position="555"/>
    </location>
</feature>